<feature type="domain" description="Zeta toxin" evidence="4">
    <location>
        <begin position="6"/>
        <end position="170"/>
    </location>
</feature>
<dbReference type="GO" id="GO:0016301">
    <property type="term" value="F:kinase activity"/>
    <property type="evidence" value="ECO:0007669"/>
    <property type="project" value="InterPro"/>
</dbReference>
<dbReference type="EMBL" id="SIHO01000002">
    <property type="protein sequence ID" value="TFU03437.1"/>
    <property type="molecule type" value="Genomic_DNA"/>
</dbReference>
<dbReference type="SUPFAM" id="SSF52540">
    <property type="entry name" value="P-loop containing nucleoside triphosphate hydrolases"/>
    <property type="match status" value="1"/>
</dbReference>
<feature type="region of interest" description="Disordered" evidence="3">
    <location>
        <begin position="210"/>
        <end position="259"/>
    </location>
</feature>
<comment type="caution">
    <text evidence="5">The sequence shown here is derived from an EMBL/GenBank/DDBJ whole genome shotgun (WGS) entry which is preliminary data.</text>
</comment>
<accession>A0A4Y9EN22</accession>
<dbReference type="Proteomes" id="UP000297737">
    <property type="component" value="Unassembled WGS sequence"/>
</dbReference>
<dbReference type="OrthoDB" id="9791543at2"/>
<evidence type="ECO:0000313" key="5">
    <source>
        <dbReference type="EMBL" id="TFU03437.1"/>
    </source>
</evidence>
<dbReference type="PANTHER" id="PTHR39206">
    <property type="entry name" value="SLL8004 PROTEIN"/>
    <property type="match status" value="1"/>
</dbReference>
<keyword evidence="2" id="KW-0067">ATP-binding</keyword>
<dbReference type="GO" id="GO:0005524">
    <property type="term" value="F:ATP binding"/>
    <property type="evidence" value="ECO:0007669"/>
    <property type="project" value="UniProtKB-KW"/>
</dbReference>
<protein>
    <recommendedName>
        <fullName evidence="4">Zeta toxin domain-containing protein</fullName>
    </recommendedName>
</protein>
<sequence>MPPQTPRKPERPVLWIIAGPNGSGKSSLYNRSDIEGWGGSVWIINPDLLTQHIVEHEAQELLAANLAAVQRIESWLLTSLDVYQTIGVETVLSSSKYRALVEKARAQGFEVRMLFVLLRNAQMQIERVRIRVATGGHDVPEDKIRARRTRSFEQLAWFADHVDLLAIFDNSGGSPELMAAKRGDKPIVWHRQPGSALRAELLAAGLTGLPQPVAKTRRKPVKPAADATPTAKTPRPRRRGRRTPRKNLPSPPLSAKDPA</sequence>
<dbReference type="InterPro" id="IPR027417">
    <property type="entry name" value="P-loop_NTPase"/>
</dbReference>
<proteinExistence type="predicted"/>
<dbReference type="AlphaFoldDB" id="A0A4Y9EN22"/>
<organism evidence="5 6">
    <name type="scientific">Glacieibacterium arshaanense</name>
    <dbReference type="NCBI Taxonomy" id="2511025"/>
    <lineage>
        <taxon>Bacteria</taxon>
        <taxon>Pseudomonadati</taxon>
        <taxon>Pseudomonadota</taxon>
        <taxon>Alphaproteobacteria</taxon>
        <taxon>Sphingomonadales</taxon>
        <taxon>Sphingosinicellaceae</taxon>
        <taxon>Glacieibacterium</taxon>
    </lineage>
</organism>
<evidence type="ECO:0000313" key="6">
    <source>
        <dbReference type="Proteomes" id="UP000297737"/>
    </source>
</evidence>
<evidence type="ECO:0000256" key="1">
    <source>
        <dbReference type="ARBA" id="ARBA00022741"/>
    </source>
</evidence>
<dbReference type="Gene3D" id="3.40.50.300">
    <property type="entry name" value="P-loop containing nucleotide triphosphate hydrolases"/>
    <property type="match status" value="1"/>
</dbReference>
<feature type="compositionally biased region" description="Low complexity" evidence="3">
    <location>
        <begin position="222"/>
        <end position="233"/>
    </location>
</feature>
<dbReference type="Pfam" id="PF06414">
    <property type="entry name" value="Zeta_toxin"/>
    <property type="match status" value="1"/>
</dbReference>
<reference evidence="5 6" key="1">
    <citation type="submission" date="2019-02" db="EMBL/GenBank/DDBJ databases">
        <title>Polymorphobacter sp. isolated from the lake at the Tibet of China.</title>
        <authorList>
            <person name="Li A."/>
        </authorList>
    </citation>
    <scope>NUCLEOTIDE SEQUENCE [LARGE SCALE GENOMIC DNA]</scope>
    <source>
        <strain evidence="5 6">DJ1R-1</strain>
    </source>
</reference>
<evidence type="ECO:0000256" key="3">
    <source>
        <dbReference type="SAM" id="MobiDB-lite"/>
    </source>
</evidence>
<evidence type="ECO:0000256" key="2">
    <source>
        <dbReference type="ARBA" id="ARBA00022840"/>
    </source>
</evidence>
<gene>
    <name evidence="5" type="ORF">EUV02_09705</name>
</gene>
<dbReference type="PANTHER" id="PTHR39206:SF1">
    <property type="entry name" value="SLL8004 PROTEIN"/>
    <property type="match status" value="1"/>
</dbReference>
<dbReference type="InterPro" id="IPR010488">
    <property type="entry name" value="Zeta_toxin_domain"/>
</dbReference>
<keyword evidence="1" id="KW-0547">Nucleotide-binding</keyword>
<feature type="compositionally biased region" description="Basic residues" evidence="3">
    <location>
        <begin position="234"/>
        <end position="245"/>
    </location>
</feature>
<keyword evidence="6" id="KW-1185">Reference proteome</keyword>
<evidence type="ECO:0000259" key="4">
    <source>
        <dbReference type="Pfam" id="PF06414"/>
    </source>
</evidence>
<dbReference type="RefSeq" id="WP_135246029.1">
    <property type="nucleotide sequence ID" value="NZ_SIHO01000002.1"/>
</dbReference>
<name>A0A4Y9EN22_9SPHN</name>